<gene>
    <name evidence="5" type="ORF">N7458_010461</name>
</gene>
<dbReference type="SUPFAM" id="SSF54928">
    <property type="entry name" value="RNA-binding domain, RBD"/>
    <property type="match status" value="1"/>
</dbReference>
<evidence type="ECO:0000256" key="2">
    <source>
        <dbReference type="PROSITE-ProRule" id="PRU00176"/>
    </source>
</evidence>
<sequence>MLKPFQVRDLHGSSSGGPEEVSPQPSNLHGVVQVSAADYDNIALNHPRARLTYLDDDDGDQIMVGSSLELSQRLDEPLDIYMRPDNVQLSQSEPASMHIFDIRRSNSVTELWKQFERPNDGTQSQQMISDVPVETESAIDEHEHKEEPAAHEAATISPPEAESQPFMAAFEAELASLLNPAENSGQRATQPEASSAAEPSSSDSNSRGAHHPLEVVAATFLYHLINGANSVQSELRSRLPELQEQLRNAQRTVPENVRTSLQSLLATIEAHMRTAFHNFPDNGRQFAEDAINAGRPVAEHAADGLRMMASELNEASRTLFAAFENEFGRFASNASNATSDEGLHAASTPIPGATPDGTAPDLSSQNTNPYPTNPGVQNDATASSGQPVQIPEVNPNTLPSDLKGPSWDTARDGQGDHFYVPGPHHPPPFPPRPAHPAVPPMPPRDCFIPHSHSHPPTHPPWHMPWDPAHPIRHHPPPLPPPPPSSYLGEPWLPSNHWFSPFVPHNPHTVPRMPPAPPPKEIPRDQDELSVPSEKKALFIGNVGFNVTEKMIQDVFASKGFIVSVRLPQDSNTGKHAGFGYIDFPSIHPAMAAMDALQGFHIDGHAINLEFSDDAIIDSVPPPEHPGLAEPRTLYETFAHQSRPLSRDFGISRPDQTGPGASANKPERPSRVSRRKSVTFQDPDLSSLDLQDKSATGKDTPARLQSPPLIDLTTDDAASNHQSNEMHDQLPEMSRFPPVSQLEAQLFANQQQSRALEPSSDATIRQESPESIWDRDYDQPRSSYEPVPVHDVHGEESSPWSNGGRLKHIGPGGPGLRRSKTMTFARRGGERSDVPNPVFPGGPAGQIPLRRRASERHHLRRDTHDPSDTDTWARLDRRERRRPRRSSHHSIPGSFPVEEISQPVPSDPLDANTESQKTDIDECMSSLIDMGYGSAEDGGHSRMAVYAAASNGNLNDAIEMIEEERAAYARQC</sequence>
<feature type="region of interest" description="Disordered" evidence="3">
    <location>
        <begin position="1"/>
        <end position="26"/>
    </location>
</feature>
<feature type="region of interest" description="Disordered" evidence="3">
    <location>
        <begin position="644"/>
        <end position="731"/>
    </location>
</feature>
<feature type="compositionally biased region" description="Basic residues" evidence="3">
    <location>
        <begin position="848"/>
        <end position="860"/>
    </location>
</feature>
<feature type="compositionally biased region" description="Basic and acidic residues" evidence="3">
    <location>
        <begin position="861"/>
        <end position="877"/>
    </location>
</feature>
<feature type="region of interest" description="Disordered" evidence="3">
    <location>
        <begin position="181"/>
        <end position="209"/>
    </location>
</feature>
<evidence type="ECO:0000256" key="1">
    <source>
        <dbReference type="ARBA" id="ARBA00022884"/>
    </source>
</evidence>
<feature type="compositionally biased region" description="Polar residues" evidence="3">
    <location>
        <begin position="361"/>
        <end position="387"/>
    </location>
</feature>
<dbReference type="InterPro" id="IPR012677">
    <property type="entry name" value="Nucleotide-bd_a/b_plait_sf"/>
</dbReference>
<feature type="compositionally biased region" description="Polar residues" evidence="3">
    <location>
        <begin position="748"/>
        <end position="765"/>
    </location>
</feature>
<dbReference type="AlphaFoldDB" id="A0AAD6C0A7"/>
<feature type="compositionally biased region" description="Low complexity" evidence="3">
    <location>
        <begin position="191"/>
        <end position="206"/>
    </location>
</feature>
<dbReference type="InterPro" id="IPR052462">
    <property type="entry name" value="SLIRP/GR-RBP-like"/>
</dbReference>
<keyword evidence="6" id="KW-1185">Reference proteome</keyword>
<accession>A0AAD6C0A7</accession>
<dbReference type="Proteomes" id="UP001213681">
    <property type="component" value="Unassembled WGS sequence"/>
</dbReference>
<reference evidence="5" key="2">
    <citation type="journal article" date="2023" name="IMA Fungus">
        <title>Comparative genomic study of the Penicillium genus elucidates a diverse pangenome and 15 lateral gene transfer events.</title>
        <authorList>
            <person name="Petersen C."/>
            <person name="Sorensen T."/>
            <person name="Nielsen M.R."/>
            <person name="Sondergaard T.E."/>
            <person name="Sorensen J.L."/>
            <person name="Fitzpatrick D.A."/>
            <person name="Frisvad J.C."/>
            <person name="Nielsen K.L."/>
        </authorList>
    </citation>
    <scope>NUCLEOTIDE SEQUENCE</scope>
    <source>
        <strain evidence="5">IBT 16125</strain>
    </source>
</reference>
<organism evidence="5 6">
    <name type="scientific">Penicillium daleae</name>
    <dbReference type="NCBI Taxonomy" id="63821"/>
    <lineage>
        <taxon>Eukaryota</taxon>
        <taxon>Fungi</taxon>
        <taxon>Dikarya</taxon>
        <taxon>Ascomycota</taxon>
        <taxon>Pezizomycotina</taxon>
        <taxon>Eurotiomycetes</taxon>
        <taxon>Eurotiomycetidae</taxon>
        <taxon>Eurotiales</taxon>
        <taxon>Aspergillaceae</taxon>
        <taxon>Penicillium</taxon>
    </lineage>
</organism>
<protein>
    <recommendedName>
        <fullName evidence="4">RRM domain-containing protein</fullName>
    </recommendedName>
</protein>
<dbReference type="RefSeq" id="XP_056762692.1">
    <property type="nucleotide sequence ID" value="XM_056913843.1"/>
</dbReference>
<dbReference type="InterPro" id="IPR035979">
    <property type="entry name" value="RBD_domain_sf"/>
</dbReference>
<feature type="compositionally biased region" description="Basic and acidic residues" evidence="3">
    <location>
        <begin position="139"/>
        <end position="150"/>
    </location>
</feature>
<dbReference type="EMBL" id="JAPVEA010000008">
    <property type="protein sequence ID" value="KAJ5439463.1"/>
    <property type="molecule type" value="Genomic_DNA"/>
</dbReference>
<feature type="domain" description="RRM" evidence="4">
    <location>
        <begin position="535"/>
        <end position="613"/>
    </location>
</feature>
<name>A0AAD6C0A7_9EURO</name>
<dbReference type="Pfam" id="PF00076">
    <property type="entry name" value="RRM_1"/>
    <property type="match status" value="1"/>
</dbReference>
<feature type="compositionally biased region" description="Pro residues" evidence="3">
    <location>
        <begin position="423"/>
        <end position="440"/>
    </location>
</feature>
<dbReference type="SMART" id="SM00360">
    <property type="entry name" value="RRM"/>
    <property type="match status" value="1"/>
</dbReference>
<feature type="region of interest" description="Disordered" evidence="3">
    <location>
        <begin position="116"/>
        <end position="158"/>
    </location>
</feature>
<evidence type="ECO:0000259" key="4">
    <source>
        <dbReference type="PROSITE" id="PS50102"/>
    </source>
</evidence>
<dbReference type="InterPro" id="IPR000504">
    <property type="entry name" value="RRM_dom"/>
</dbReference>
<dbReference type="GeneID" id="81604086"/>
<feature type="compositionally biased region" description="Low complexity" evidence="3">
    <location>
        <begin position="12"/>
        <end position="26"/>
    </location>
</feature>
<feature type="region of interest" description="Disordered" evidence="3">
    <location>
        <begin position="748"/>
        <end position="916"/>
    </location>
</feature>
<keyword evidence="1 2" id="KW-0694">RNA-binding</keyword>
<proteinExistence type="predicted"/>
<dbReference type="Gene3D" id="3.30.70.330">
    <property type="match status" value="1"/>
</dbReference>
<evidence type="ECO:0000313" key="5">
    <source>
        <dbReference type="EMBL" id="KAJ5439463.1"/>
    </source>
</evidence>
<evidence type="ECO:0000256" key="3">
    <source>
        <dbReference type="SAM" id="MobiDB-lite"/>
    </source>
</evidence>
<comment type="caution">
    <text evidence="5">The sequence shown here is derived from an EMBL/GenBank/DDBJ whole genome shotgun (WGS) entry which is preliminary data.</text>
</comment>
<dbReference type="GO" id="GO:0003723">
    <property type="term" value="F:RNA binding"/>
    <property type="evidence" value="ECO:0007669"/>
    <property type="project" value="UniProtKB-UniRule"/>
</dbReference>
<evidence type="ECO:0000313" key="6">
    <source>
        <dbReference type="Proteomes" id="UP001213681"/>
    </source>
</evidence>
<dbReference type="PANTHER" id="PTHR48027">
    <property type="entry name" value="HETEROGENEOUS NUCLEAR RIBONUCLEOPROTEIN 87F-RELATED"/>
    <property type="match status" value="1"/>
</dbReference>
<dbReference type="PROSITE" id="PS50102">
    <property type="entry name" value="RRM"/>
    <property type="match status" value="1"/>
</dbReference>
<feature type="compositionally biased region" description="Basic and acidic residues" evidence="3">
    <location>
        <begin position="1"/>
        <end position="11"/>
    </location>
</feature>
<feature type="compositionally biased region" description="Basic residues" evidence="3">
    <location>
        <begin position="878"/>
        <end position="887"/>
    </location>
</feature>
<feature type="region of interest" description="Disordered" evidence="3">
    <location>
        <begin position="339"/>
        <end position="440"/>
    </location>
</feature>
<reference evidence="5" key="1">
    <citation type="submission" date="2022-12" db="EMBL/GenBank/DDBJ databases">
        <authorList>
            <person name="Petersen C."/>
        </authorList>
    </citation>
    <scope>NUCLEOTIDE SEQUENCE</scope>
    <source>
        <strain evidence="5">IBT 16125</strain>
    </source>
</reference>